<dbReference type="EMBL" id="LUGG01000007">
    <property type="protein sequence ID" value="OBZ73047.1"/>
    <property type="molecule type" value="Genomic_DNA"/>
</dbReference>
<gene>
    <name evidence="1" type="ORF">A0H81_06619</name>
</gene>
<evidence type="ECO:0000313" key="1">
    <source>
        <dbReference type="EMBL" id="OBZ73047.1"/>
    </source>
</evidence>
<evidence type="ECO:0000313" key="2">
    <source>
        <dbReference type="Proteomes" id="UP000092993"/>
    </source>
</evidence>
<accession>A0A1C7M8X7</accession>
<protein>
    <submittedName>
        <fullName evidence="1">Uncharacterized protein</fullName>
    </submittedName>
</protein>
<keyword evidence="2" id="KW-1185">Reference proteome</keyword>
<dbReference type="Proteomes" id="UP000092993">
    <property type="component" value="Unassembled WGS sequence"/>
</dbReference>
<comment type="caution">
    <text evidence="1">The sequence shown here is derived from an EMBL/GenBank/DDBJ whole genome shotgun (WGS) entry which is preliminary data.</text>
</comment>
<reference evidence="1 2" key="1">
    <citation type="submission" date="2016-03" db="EMBL/GenBank/DDBJ databases">
        <title>Whole genome sequencing of Grifola frondosa 9006-11.</title>
        <authorList>
            <person name="Min B."/>
            <person name="Park H."/>
            <person name="Kim J.-G."/>
            <person name="Cho H."/>
            <person name="Oh Y.-L."/>
            <person name="Kong W.-S."/>
            <person name="Choi I.-G."/>
        </authorList>
    </citation>
    <scope>NUCLEOTIDE SEQUENCE [LARGE SCALE GENOMIC DNA]</scope>
    <source>
        <strain evidence="1 2">9006-11</strain>
    </source>
</reference>
<dbReference type="AlphaFoldDB" id="A0A1C7M8X7"/>
<dbReference type="OrthoDB" id="10261878at2759"/>
<organism evidence="1 2">
    <name type="scientific">Grifola frondosa</name>
    <name type="common">Maitake</name>
    <name type="synonym">Polyporus frondosus</name>
    <dbReference type="NCBI Taxonomy" id="5627"/>
    <lineage>
        <taxon>Eukaryota</taxon>
        <taxon>Fungi</taxon>
        <taxon>Dikarya</taxon>
        <taxon>Basidiomycota</taxon>
        <taxon>Agaricomycotina</taxon>
        <taxon>Agaricomycetes</taxon>
        <taxon>Polyporales</taxon>
        <taxon>Grifolaceae</taxon>
        <taxon>Grifola</taxon>
    </lineage>
</organism>
<sequence>MPHGQRLVAPLSLDQAAALHRAWRTKDVVEIIDIGEATTISSRARGVMIRMLGQGVRGAIVRGKGAVIERWNMWSRATASTAGKLGHME</sequence>
<name>A0A1C7M8X7_GRIFR</name>
<proteinExistence type="predicted"/>